<evidence type="ECO:0000313" key="2">
    <source>
        <dbReference type="EMBL" id="GLB40368.1"/>
    </source>
</evidence>
<protein>
    <submittedName>
        <fullName evidence="2">Uncharacterized protein</fullName>
    </submittedName>
</protein>
<comment type="caution">
    <text evidence="2">The sequence shown here is derived from an EMBL/GenBank/DDBJ whole genome shotgun (WGS) entry which is preliminary data.</text>
</comment>
<dbReference type="PANTHER" id="PTHR39218">
    <property type="entry name" value="OXIDOREDUCTASE 14 KDA SUBUNIT, PUTATIVE (AFU_ORTHOLOGUE AFUA_1G12110)-RELATED"/>
    <property type="match status" value="1"/>
</dbReference>
<reference evidence="2" key="1">
    <citation type="submission" date="2022-07" db="EMBL/GenBank/DDBJ databases">
        <title>The genome of Lyophyllum shimeji provides insight into the initial evolution of ectomycorrhizal fungal genome.</title>
        <authorList>
            <person name="Kobayashi Y."/>
            <person name="Shibata T."/>
            <person name="Hirakawa H."/>
            <person name="Shigenobu S."/>
            <person name="Nishiyama T."/>
            <person name="Yamada A."/>
            <person name="Hasebe M."/>
            <person name="Kawaguchi M."/>
        </authorList>
    </citation>
    <scope>NUCLEOTIDE SEQUENCE</scope>
    <source>
        <strain evidence="2">AT787</strain>
    </source>
</reference>
<organism evidence="2 3">
    <name type="scientific">Lyophyllum shimeji</name>
    <name type="common">Hon-shimeji</name>
    <name type="synonym">Tricholoma shimeji</name>
    <dbReference type="NCBI Taxonomy" id="47721"/>
    <lineage>
        <taxon>Eukaryota</taxon>
        <taxon>Fungi</taxon>
        <taxon>Dikarya</taxon>
        <taxon>Basidiomycota</taxon>
        <taxon>Agaricomycotina</taxon>
        <taxon>Agaricomycetes</taxon>
        <taxon>Agaricomycetidae</taxon>
        <taxon>Agaricales</taxon>
        <taxon>Tricholomatineae</taxon>
        <taxon>Lyophyllaceae</taxon>
        <taxon>Lyophyllum</taxon>
    </lineage>
</organism>
<feature type="chain" id="PRO_5040135402" evidence="1">
    <location>
        <begin position="17"/>
        <end position="98"/>
    </location>
</feature>
<accession>A0A9P3PRQ6</accession>
<keyword evidence="3" id="KW-1185">Reference proteome</keyword>
<name>A0A9P3PRQ6_LYOSH</name>
<feature type="signal peptide" evidence="1">
    <location>
        <begin position="1"/>
        <end position="16"/>
    </location>
</feature>
<sequence length="98" mass="10835">MALLANILGFSAFGLAARVGQLGIQKRNILENPGGHVISMLVFGYAGYWAYHWDQKAAELLAQKREEILAHRNNQIARGEKQIAAALVRNTQTFRLGS</sequence>
<keyword evidence="1" id="KW-0732">Signal</keyword>
<evidence type="ECO:0000256" key="1">
    <source>
        <dbReference type="SAM" id="SignalP"/>
    </source>
</evidence>
<dbReference type="PANTHER" id="PTHR39218:SF1">
    <property type="entry name" value="OXIDOREDUCTASE 14 KDA SUBUNIT, PUTATIVE (AFU_ORTHOLOGUE AFUA_1G12110)-RELATED"/>
    <property type="match status" value="1"/>
</dbReference>
<evidence type="ECO:0000313" key="3">
    <source>
        <dbReference type="Proteomes" id="UP001063166"/>
    </source>
</evidence>
<dbReference type="EMBL" id="BRPK01000008">
    <property type="protein sequence ID" value="GLB40368.1"/>
    <property type="molecule type" value="Genomic_DNA"/>
</dbReference>
<proteinExistence type="predicted"/>
<dbReference type="OrthoDB" id="2141050at2759"/>
<gene>
    <name evidence="2" type="ORF">LshimejAT787_0802390</name>
</gene>
<dbReference type="Proteomes" id="UP001063166">
    <property type="component" value="Unassembled WGS sequence"/>
</dbReference>
<dbReference type="AlphaFoldDB" id="A0A9P3PRQ6"/>